<protein>
    <recommendedName>
        <fullName evidence="3">Spore coat protein</fullName>
    </recommendedName>
</protein>
<organism evidence="1 2">
    <name type="scientific">Anaerobacillus alkalilacustris</name>
    <dbReference type="NCBI Taxonomy" id="393763"/>
    <lineage>
        <taxon>Bacteria</taxon>
        <taxon>Bacillati</taxon>
        <taxon>Bacillota</taxon>
        <taxon>Bacilli</taxon>
        <taxon>Bacillales</taxon>
        <taxon>Bacillaceae</taxon>
        <taxon>Anaerobacillus</taxon>
    </lineage>
</organism>
<accession>A0A1S2LDK2</accession>
<gene>
    <name evidence="1" type="ORF">BKP37_17900</name>
</gene>
<dbReference type="GO" id="GO:0000271">
    <property type="term" value="P:polysaccharide biosynthetic process"/>
    <property type="evidence" value="ECO:0007669"/>
    <property type="project" value="InterPro"/>
</dbReference>
<dbReference type="RefSeq" id="WP_071310987.1">
    <property type="nucleotide sequence ID" value="NZ_MLQR01000050.1"/>
</dbReference>
<comment type="caution">
    <text evidence="1">The sequence shown here is derived from an EMBL/GenBank/DDBJ whole genome shotgun (WGS) entry which is preliminary data.</text>
</comment>
<reference evidence="1 2" key="1">
    <citation type="submission" date="2016-10" db="EMBL/GenBank/DDBJ databases">
        <title>Draft genome sequences of four alkaliphilic bacteria belonging to the Anaerobacillus genus.</title>
        <authorList>
            <person name="Bassil N.M."/>
            <person name="Lloyd J.R."/>
        </authorList>
    </citation>
    <scope>NUCLEOTIDE SEQUENCE [LARGE SCALE GENOMIC DNA]</scope>
    <source>
        <strain evidence="1 2">DSM 18345</strain>
    </source>
</reference>
<evidence type="ECO:0000313" key="2">
    <source>
        <dbReference type="Proteomes" id="UP000179524"/>
    </source>
</evidence>
<dbReference type="InterPro" id="IPR007833">
    <property type="entry name" value="Capsule_polysaccharide_synth"/>
</dbReference>
<evidence type="ECO:0000313" key="1">
    <source>
        <dbReference type="EMBL" id="OIJ10414.1"/>
    </source>
</evidence>
<evidence type="ECO:0008006" key="3">
    <source>
        <dbReference type="Google" id="ProtNLM"/>
    </source>
</evidence>
<dbReference type="Pfam" id="PF05159">
    <property type="entry name" value="Capsule_synth"/>
    <property type="match status" value="1"/>
</dbReference>
<keyword evidence="2" id="KW-1185">Reference proteome</keyword>
<proteinExistence type="predicted"/>
<sequence length="459" mass="53965">MKETYLKHYWLLYMEFMEVFKSLTYKNIPLPLLINFYQFIEETIKNDMYQDSFGKNLKYNNFKKEEIQPFFEKFLPNNQTSKVDPEGLIVLNHDYIRFPAETFKEHFTTSPSAILTRKKPRVSNDLGIPYHSLSDYQDLGDVHLETSIVKKAETIFSKHVNHIVFGNQFFKEKFKALIPTMIRLFNTIEKYLEMVSVKCLVVGTIEDINSRMLVILCRVKGIPSICMQHGLIMGEEAYLPVFTTKVAVYGYYEKDWYKERGTPESQVEIIGHPRFDQIFTRKFPSKKELDSTKINVLITTNHINQMMWVKVIKSLAKLPQFNIIVKPHPWEVGKKKCTDYEELSSTYHSVNLILSRNVNLYDLFNNIDFVIQSASTVGLEAILFQKPIFIIKNPMYPYFDRMGKFNLDETEVVKTIIQFSKDKEMQKEMANLRRRFIDQSYPQKLSGIKLVNLIKELTS</sequence>
<dbReference type="Proteomes" id="UP000179524">
    <property type="component" value="Unassembled WGS sequence"/>
</dbReference>
<name>A0A1S2LDK2_9BACI</name>
<dbReference type="EMBL" id="MLQR01000050">
    <property type="protein sequence ID" value="OIJ10414.1"/>
    <property type="molecule type" value="Genomic_DNA"/>
</dbReference>
<dbReference type="Gene3D" id="3.40.50.12580">
    <property type="match status" value="1"/>
</dbReference>
<dbReference type="SUPFAM" id="SSF53756">
    <property type="entry name" value="UDP-Glycosyltransferase/glycogen phosphorylase"/>
    <property type="match status" value="1"/>
</dbReference>
<dbReference type="GO" id="GO:0015774">
    <property type="term" value="P:polysaccharide transport"/>
    <property type="evidence" value="ECO:0007669"/>
    <property type="project" value="InterPro"/>
</dbReference>
<dbReference type="InterPro" id="IPR043148">
    <property type="entry name" value="TagF_C"/>
</dbReference>
<dbReference type="AlphaFoldDB" id="A0A1S2LDK2"/>